<gene>
    <name evidence="2" type="ORF">B7C42_07455</name>
</gene>
<reference evidence="2 3" key="1">
    <citation type="submission" date="2017-07" db="EMBL/GenBank/DDBJ databases">
        <title>First draft Genome Sequence of Nocardia cerradoensis isolated from human infection.</title>
        <authorList>
            <person name="Carrasco G."/>
        </authorList>
    </citation>
    <scope>NUCLEOTIDE SEQUENCE [LARGE SCALE GENOMIC DNA]</scope>
    <source>
        <strain evidence="2 3">CNM20130759</strain>
    </source>
</reference>
<evidence type="ECO:0000313" key="3">
    <source>
        <dbReference type="Proteomes" id="UP000215506"/>
    </source>
</evidence>
<feature type="region of interest" description="Disordered" evidence="1">
    <location>
        <begin position="38"/>
        <end position="58"/>
    </location>
</feature>
<dbReference type="EMBL" id="NGAF01000031">
    <property type="protein sequence ID" value="OXR40516.1"/>
    <property type="molecule type" value="Genomic_DNA"/>
</dbReference>
<dbReference type="Proteomes" id="UP000215506">
    <property type="component" value="Unassembled WGS sequence"/>
</dbReference>
<organism evidence="2 3">
    <name type="scientific">Nocardia cerradoensis</name>
    <dbReference type="NCBI Taxonomy" id="85688"/>
    <lineage>
        <taxon>Bacteria</taxon>
        <taxon>Bacillati</taxon>
        <taxon>Actinomycetota</taxon>
        <taxon>Actinomycetes</taxon>
        <taxon>Mycobacteriales</taxon>
        <taxon>Nocardiaceae</taxon>
        <taxon>Nocardia</taxon>
    </lineage>
</organism>
<comment type="caution">
    <text evidence="2">The sequence shown here is derived from an EMBL/GenBank/DDBJ whole genome shotgun (WGS) entry which is preliminary data.</text>
</comment>
<feature type="compositionally biased region" description="Basic and acidic residues" evidence="1">
    <location>
        <begin position="38"/>
        <end position="47"/>
    </location>
</feature>
<dbReference type="RefSeq" id="WP_189595116.1">
    <property type="nucleotide sequence ID" value="NZ_NGAF01000031.1"/>
</dbReference>
<dbReference type="AlphaFoldDB" id="A0A231GV89"/>
<evidence type="ECO:0000313" key="2">
    <source>
        <dbReference type="EMBL" id="OXR40516.1"/>
    </source>
</evidence>
<sequence length="58" mass="6517">MIPLLIGVLVAAPAVYFGITHWPQRIPPERTVTAIKRRIDSERENHPGRRRLGGSCGR</sequence>
<evidence type="ECO:0000256" key="1">
    <source>
        <dbReference type="SAM" id="MobiDB-lite"/>
    </source>
</evidence>
<protein>
    <submittedName>
        <fullName evidence="2">Uncharacterized protein</fullName>
    </submittedName>
</protein>
<proteinExistence type="predicted"/>
<accession>A0A231GV89</accession>
<name>A0A231GV89_9NOCA</name>
<keyword evidence="3" id="KW-1185">Reference proteome</keyword>